<geneLocation type="plasmid" evidence="1">
    <name>p1-AD2</name>
</geneLocation>
<dbReference type="EMBL" id="CP025188">
    <property type="protein sequence ID" value="AWV20634.1"/>
    <property type="molecule type" value="Genomic_DNA"/>
</dbReference>
<sequence>MIRTFRSKALSRLWNDGDASKVRPDQVERVKLRLSALQAARRPEDMNIPGFRFHQLQGKPQRYAVAVNGPWRVTFGWDGEDATEVDLEQYH</sequence>
<accession>A0A4Y1MT39</accession>
<dbReference type="RefSeq" id="WP_168550438.1">
    <property type="nucleotide sequence ID" value="NZ_CP025065.1"/>
</dbReference>
<proteinExistence type="predicted"/>
<reference evidence="1" key="1">
    <citation type="submission" date="2017-12" db="EMBL/GenBank/DDBJ databases">
        <authorList>
            <person name="Martens C."/>
            <person name="Dahlstrom E."/>
            <person name="Barbian K."/>
            <person name="Sykora L."/>
            <person name="Ricklefs S."/>
            <person name="Bruno D."/>
            <person name="Anzick I."/>
            <person name="Myles I."/>
            <person name="Datta S.K."/>
        </authorList>
    </citation>
    <scope>NUCLEOTIDE SEQUENCE</scope>
    <source>
        <strain evidence="1">AD2</strain>
        <plasmid evidence="1">p1-AD2</plasmid>
    </source>
</reference>
<dbReference type="SUPFAM" id="SSF143011">
    <property type="entry name" value="RelE-like"/>
    <property type="match status" value="1"/>
</dbReference>
<protein>
    <submittedName>
        <fullName evidence="1">Killer protein</fullName>
    </submittedName>
</protein>
<keyword evidence="1" id="KW-0614">Plasmid</keyword>
<dbReference type="PANTHER" id="PTHR40266">
    <property type="entry name" value="TOXIN HIGB-1"/>
    <property type="match status" value="1"/>
</dbReference>
<dbReference type="Pfam" id="PF05015">
    <property type="entry name" value="HigB-like_toxin"/>
    <property type="match status" value="1"/>
</dbReference>
<dbReference type="InterPro" id="IPR007711">
    <property type="entry name" value="HigB-1"/>
</dbReference>
<dbReference type="AlphaFoldDB" id="A0A4Y1MT39"/>
<organism evidence="1">
    <name type="scientific">Roseomonas mucosa</name>
    <dbReference type="NCBI Taxonomy" id="207340"/>
    <lineage>
        <taxon>Bacteria</taxon>
        <taxon>Pseudomonadati</taxon>
        <taxon>Pseudomonadota</taxon>
        <taxon>Alphaproteobacteria</taxon>
        <taxon>Acetobacterales</taxon>
        <taxon>Roseomonadaceae</taxon>
        <taxon>Roseomonas</taxon>
    </lineage>
</organism>
<name>A0A4Y1MT39_9PROT</name>
<dbReference type="PANTHER" id="PTHR40266:SF2">
    <property type="entry name" value="TOXIN HIGB-1"/>
    <property type="match status" value="1"/>
</dbReference>
<gene>
    <name evidence="1" type="ORF">RADP37_04688</name>
</gene>
<dbReference type="InterPro" id="IPR035093">
    <property type="entry name" value="RelE/ParE_toxin_dom_sf"/>
</dbReference>
<dbReference type="Gene3D" id="3.30.2310.20">
    <property type="entry name" value="RelE-like"/>
    <property type="match status" value="1"/>
</dbReference>
<evidence type="ECO:0000313" key="1">
    <source>
        <dbReference type="EMBL" id="AWV20634.1"/>
    </source>
</evidence>